<evidence type="ECO:0000313" key="3">
    <source>
        <dbReference type="EMBL" id="KAL2912335.1"/>
    </source>
</evidence>
<keyword evidence="4" id="KW-1185">Reference proteome</keyword>
<evidence type="ECO:0000256" key="1">
    <source>
        <dbReference type="ARBA" id="ARBA00007319"/>
    </source>
</evidence>
<organism evidence="3 4">
    <name type="scientific">Polyrhizophydium stewartii</name>
    <dbReference type="NCBI Taxonomy" id="2732419"/>
    <lineage>
        <taxon>Eukaryota</taxon>
        <taxon>Fungi</taxon>
        <taxon>Fungi incertae sedis</taxon>
        <taxon>Chytridiomycota</taxon>
        <taxon>Chytridiomycota incertae sedis</taxon>
        <taxon>Chytridiomycetes</taxon>
        <taxon>Rhizophydiales</taxon>
        <taxon>Rhizophydiales incertae sedis</taxon>
        <taxon>Polyrhizophydium</taxon>
    </lineage>
</organism>
<protein>
    <recommendedName>
        <fullName evidence="2">Peptidase M24 domain-containing protein</fullName>
    </recommendedName>
</protein>
<dbReference type="Gene3D" id="3.90.230.10">
    <property type="entry name" value="Creatinase/methionine aminopeptidase superfamily"/>
    <property type="match status" value="1"/>
</dbReference>
<dbReference type="Gene3D" id="1.10.10.10">
    <property type="entry name" value="Winged helix-like DNA-binding domain superfamily/Winged helix DNA-binding domain"/>
    <property type="match status" value="1"/>
</dbReference>
<feature type="domain" description="Peptidase M24" evidence="2">
    <location>
        <begin position="24"/>
        <end position="233"/>
    </location>
</feature>
<proteinExistence type="inferred from homology"/>
<dbReference type="Pfam" id="PF00557">
    <property type="entry name" value="Peptidase_M24"/>
    <property type="match status" value="1"/>
</dbReference>
<dbReference type="InterPro" id="IPR000994">
    <property type="entry name" value="Pept_M24"/>
</dbReference>
<dbReference type="Proteomes" id="UP001527925">
    <property type="component" value="Unassembled WGS sequence"/>
</dbReference>
<dbReference type="InterPro" id="IPR004545">
    <property type="entry name" value="PA2G4"/>
</dbReference>
<dbReference type="PANTHER" id="PTHR10804">
    <property type="entry name" value="PROTEASE FAMILY M24 METHIONYL AMINOPEPTIDASE, AMINOPEPTIDASE P"/>
    <property type="match status" value="1"/>
</dbReference>
<gene>
    <name evidence="3" type="ORF">HK105_208182</name>
</gene>
<accession>A0ABR4MYI1</accession>
<dbReference type="InterPro" id="IPR036388">
    <property type="entry name" value="WH-like_DNA-bd_sf"/>
</dbReference>
<dbReference type="InterPro" id="IPR047113">
    <property type="entry name" value="PA2G4/ARX1"/>
</dbReference>
<dbReference type="SUPFAM" id="SSF46785">
    <property type="entry name" value="Winged helix' DNA-binding domain"/>
    <property type="match status" value="1"/>
</dbReference>
<dbReference type="InterPro" id="IPR036005">
    <property type="entry name" value="Creatinase/aminopeptidase-like"/>
</dbReference>
<evidence type="ECO:0000259" key="2">
    <source>
        <dbReference type="Pfam" id="PF00557"/>
    </source>
</evidence>
<dbReference type="EMBL" id="JADGIZ020000070">
    <property type="protein sequence ID" value="KAL2912335.1"/>
    <property type="molecule type" value="Genomic_DNA"/>
</dbReference>
<reference evidence="3 4" key="1">
    <citation type="submission" date="2023-09" db="EMBL/GenBank/DDBJ databases">
        <title>Pangenome analysis of Batrachochytrium dendrobatidis and related Chytrids.</title>
        <authorList>
            <person name="Yacoub M.N."/>
            <person name="Stajich J.E."/>
            <person name="James T.Y."/>
        </authorList>
    </citation>
    <scope>NUCLEOTIDE SEQUENCE [LARGE SCALE GENOMIC DNA]</scope>
    <source>
        <strain evidence="3 4">JEL0888</strain>
    </source>
</reference>
<sequence>MGPHDEHSDTEENDNELTPQTVTKYQAAGEVANKALAAVIEAAVDGARVLDLCTLGDAKIIELTKASFTKDKKMQKGIAFPTCVSPASVVCHLSPLVSDPEADIKIKTGDLVRVELGAHFDGFIAQVAHTFVVGASKDAPVTGRKADVIQAAYAAAEAAIRLIKPGNTNWEVTDTIGKITHEFECTPVEGMTTHQILRNVLDGPKQVILNPSEQHRKEFPDATFAEGEAYSIDILVSTGEGKSRSLDTRTTVYKRNADQTYQLKMKTSRAVFSQIVKDHGTMAFTLRALEDEKKGRMGILECTTHGLVTPYPVLHEKDGVDLAHFMFTVLLMPNGPLKISSFPFDQDVIKSDHAVKKQELVDLLAQPVRAAKKKAAKK</sequence>
<dbReference type="CDD" id="cd01089">
    <property type="entry name" value="PA2G4-like"/>
    <property type="match status" value="1"/>
</dbReference>
<comment type="caution">
    <text evidence="3">The sequence shown here is derived from an EMBL/GenBank/DDBJ whole genome shotgun (WGS) entry which is preliminary data.</text>
</comment>
<dbReference type="SUPFAM" id="SSF55920">
    <property type="entry name" value="Creatinase/aminopeptidase"/>
    <property type="match status" value="1"/>
</dbReference>
<dbReference type="InterPro" id="IPR036390">
    <property type="entry name" value="WH_DNA-bd_sf"/>
</dbReference>
<evidence type="ECO:0000313" key="4">
    <source>
        <dbReference type="Proteomes" id="UP001527925"/>
    </source>
</evidence>
<dbReference type="PANTHER" id="PTHR10804:SF11">
    <property type="entry name" value="PROLIFERATION-ASSOCIATED PROTEIN 2G4"/>
    <property type="match status" value="1"/>
</dbReference>
<comment type="similarity">
    <text evidence="1">Belongs to the peptidase M24 family.</text>
</comment>
<dbReference type="NCBIfam" id="TIGR00495">
    <property type="entry name" value="crvDNA_42K"/>
    <property type="match status" value="1"/>
</dbReference>
<name>A0ABR4MYI1_9FUNG</name>